<proteinExistence type="predicted"/>
<keyword evidence="2" id="KW-1185">Reference proteome</keyword>
<dbReference type="KEGG" id="gps:C427_1503"/>
<gene>
    <name evidence="1" type="ORF">C427_1503</name>
</gene>
<evidence type="ECO:0000313" key="1">
    <source>
        <dbReference type="EMBL" id="AGH43612.1"/>
    </source>
</evidence>
<dbReference type="AlphaFoldDB" id="K7ABQ1"/>
<dbReference type="HOGENOM" id="CLU_3255316_0_0_6"/>
<protein>
    <submittedName>
        <fullName evidence="1">Uncharacterized protein</fullName>
    </submittedName>
</protein>
<sequence>MRVINSVIYNRDIEVKSEQAHINAFIESIAFENNKGKSNRWV</sequence>
<organism evidence="1 2">
    <name type="scientific">Paraglaciecola psychrophila 170</name>
    <dbReference type="NCBI Taxonomy" id="1129794"/>
    <lineage>
        <taxon>Bacteria</taxon>
        <taxon>Pseudomonadati</taxon>
        <taxon>Pseudomonadota</taxon>
        <taxon>Gammaproteobacteria</taxon>
        <taxon>Alteromonadales</taxon>
        <taxon>Alteromonadaceae</taxon>
        <taxon>Paraglaciecola</taxon>
    </lineage>
</organism>
<dbReference type="Proteomes" id="UP000011864">
    <property type="component" value="Chromosome"/>
</dbReference>
<evidence type="ECO:0000313" key="2">
    <source>
        <dbReference type="Proteomes" id="UP000011864"/>
    </source>
</evidence>
<name>K7ABQ1_9ALTE</name>
<dbReference type="EMBL" id="CP003837">
    <property type="protein sequence ID" value="AGH43612.1"/>
    <property type="molecule type" value="Genomic_DNA"/>
</dbReference>
<reference evidence="1 2" key="1">
    <citation type="journal article" date="2013" name="Genome Announc.">
        <title>Complete Genome Sequence of Glaciecola psychrophila Strain 170T.</title>
        <authorList>
            <person name="Yin J."/>
            <person name="Chen J."/>
            <person name="Liu G."/>
            <person name="Yu Y."/>
            <person name="Song L."/>
            <person name="Wang X."/>
            <person name="Qu X."/>
        </authorList>
    </citation>
    <scope>NUCLEOTIDE SEQUENCE [LARGE SCALE GENOMIC DNA]</scope>
    <source>
        <strain evidence="1 2">170</strain>
    </source>
</reference>
<accession>K7ABQ1</accession>
<dbReference type="PATRIC" id="fig|1129794.4.peg.1489"/>